<dbReference type="Gene3D" id="3.40.50.300">
    <property type="entry name" value="P-loop containing nucleotide triphosphate hydrolases"/>
    <property type="match status" value="1"/>
</dbReference>
<dbReference type="RefSeq" id="WP_134212189.1">
    <property type="nucleotide sequence ID" value="NZ_QFFZ01000002.1"/>
</dbReference>
<dbReference type="AlphaFoldDB" id="A0A4Y7RX30"/>
<accession>A0A4Y7RX30</accession>
<sequence length="222" mass="25036">MPLTIGQIEACLAAMKSRYNQAAGQLALLEEQRVKKQKALEQLQENIRTWEMVQVLLARTSEFAREQLKRRIEEIVTAALQAVWEDDRQFIINLFSYNNQPAADFAVLKRGPNGEFIEVHPYDGSGGGLADVVSMALRLSLMELTRPKPGGPAILDEPAKHVDNENAGVKMSNIARFLGKYTENTNRQFIFISHNQVLEQVAHKVYKTRAIDQITCEVKEIA</sequence>
<dbReference type="InterPro" id="IPR027417">
    <property type="entry name" value="P-loop_NTPase"/>
</dbReference>
<keyword evidence="3" id="KW-1185">Reference proteome</keyword>
<gene>
    <name evidence="2" type="ORF">Pmgp_00297</name>
</gene>
<evidence type="ECO:0008006" key="4">
    <source>
        <dbReference type="Google" id="ProtNLM"/>
    </source>
</evidence>
<dbReference type="SUPFAM" id="SSF52540">
    <property type="entry name" value="P-loop containing nucleoside triphosphate hydrolases"/>
    <property type="match status" value="1"/>
</dbReference>
<organism evidence="2 3">
    <name type="scientific">Pelotomaculum propionicicum</name>
    <dbReference type="NCBI Taxonomy" id="258475"/>
    <lineage>
        <taxon>Bacteria</taxon>
        <taxon>Bacillati</taxon>
        <taxon>Bacillota</taxon>
        <taxon>Clostridia</taxon>
        <taxon>Eubacteriales</taxon>
        <taxon>Desulfotomaculaceae</taxon>
        <taxon>Pelotomaculum</taxon>
    </lineage>
</organism>
<feature type="coiled-coil region" evidence="1">
    <location>
        <begin position="12"/>
        <end position="53"/>
    </location>
</feature>
<protein>
    <recommendedName>
        <fullName evidence="4">Chromosome partition protein Smc</fullName>
    </recommendedName>
</protein>
<dbReference type="Proteomes" id="UP000297597">
    <property type="component" value="Unassembled WGS sequence"/>
</dbReference>
<name>A0A4Y7RX30_9FIRM</name>
<comment type="caution">
    <text evidence="2">The sequence shown here is derived from an EMBL/GenBank/DDBJ whole genome shotgun (WGS) entry which is preliminary data.</text>
</comment>
<proteinExistence type="predicted"/>
<evidence type="ECO:0000313" key="2">
    <source>
        <dbReference type="EMBL" id="TEB13403.1"/>
    </source>
</evidence>
<evidence type="ECO:0000313" key="3">
    <source>
        <dbReference type="Proteomes" id="UP000297597"/>
    </source>
</evidence>
<dbReference type="EMBL" id="QFFZ01000002">
    <property type="protein sequence ID" value="TEB13403.1"/>
    <property type="molecule type" value="Genomic_DNA"/>
</dbReference>
<evidence type="ECO:0000256" key="1">
    <source>
        <dbReference type="SAM" id="Coils"/>
    </source>
</evidence>
<keyword evidence="1" id="KW-0175">Coiled coil</keyword>
<dbReference type="OrthoDB" id="2380879at2"/>
<reference evidence="2 3" key="1">
    <citation type="journal article" date="2018" name="Environ. Microbiol.">
        <title>Novel energy conservation strategies and behaviour of Pelotomaculum schinkii driving syntrophic propionate catabolism.</title>
        <authorList>
            <person name="Hidalgo-Ahumada C.A.P."/>
            <person name="Nobu M.K."/>
            <person name="Narihiro T."/>
            <person name="Tamaki H."/>
            <person name="Liu W.T."/>
            <person name="Kamagata Y."/>
            <person name="Stams A.J.M."/>
            <person name="Imachi H."/>
            <person name="Sousa D.Z."/>
        </authorList>
    </citation>
    <scope>NUCLEOTIDE SEQUENCE [LARGE SCALE GENOMIC DNA]</scope>
    <source>
        <strain evidence="2 3">MGP</strain>
    </source>
</reference>